<dbReference type="EMBL" id="JBGEDP010000001">
    <property type="protein sequence ID" value="MEY8016034.1"/>
    <property type="molecule type" value="Genomic_DNA"/>
</dbReference>
<name>A0ABV4C0G0_9MYCO</name>
<dbReference type="Gene3D" id="3.20.20.150">
    <property type="entry name" value="Divalent-metal-dependent TIM barrel enzymes"/>
    <property type="match status" value="1"/>
</dbReference>
<protein>
    <submittedName>
        <fullName evidence="2">Uncharacterized protein</fullName>
    </submittedName>
</protein>
<dbReference type="SUPFAM" id="SSF51658">
    <property type="entry name" value="Xylose isomerase-like"/>
    <property type="match status" value="1"/>
</dbReference>
<evidence type="ECO:0000256" key="1">
    <source>
        <dbReference type="SAM" id="MobiDB-lite"/>
    </source>
</evidence>
<proteinExistence type="predicted"/>
<comment type="caution">
    <text evidence="2">The sequence shown here is derived from an EMBL/GenBank/DDBJ whole genome shotgun (WGS) entry which is preliminary data.</text>
</comment>
<dbReference type="RefSeq" id="WP_369738453.1">
    <property type="nucleotide sequence ID" value="NZ_JBGEDP010000001.1"/>
</dbReference>
<dbReference type="Proteomes" id="UP001564760">
    <property type="component" value="Unassembled WGS sequence"/>
</dbReference>
<accession>A0ABV4C0G0</accession>
<dbReference type="InterPro" id="IPR036237">
    <property type="entry name" value="Xyl_isomerase-like_sf"/>
</dbReference>
<organism evidence="2 3">
    <name type="scientific">Mycobacterium servetii</name>
    <dbReference type="NCBI Taxonomy" id="3237418"/>
    <lineage>
        <taxon>Bacteria</taxon>
        <taxon>Bacillati</taxon>
        <taxon>Actinomycetota</taxon>
        <taxon>Actinomycetes</taxon>
        <taxon>Mycobacteriales</taxon>
        <taxon>Mycobacteriaceae</taxon>
        <taxon>Mycobacterium</taxon>
    </lineage>
</organism>
<evidence type="ECO:0000313" key="2">
    <source>
        <dbReference type="EMBL" id="MEY8016034.1"/>
    </source>
</evidence>
<evidence type="ECO:0000313" key="3">
    <source>
        <dbReference type="Proteomes" id="UP001564760"/>
    </source>
</evidence>
<gene>
    <name evidence="2" type="ORF">AB8998_13965</name>
</gene>
<reference evidence="2 3" key="1">
    <citation type="submission" date="2024-08" db="EMBL/GenBank/DDBJ databases">
        <title>Mycobacterium servetensis sp. nov., a novel rapid-growing mycobacterial species recovered from a human patient in Zaragoza, Spain.</title>
        <authorList>
            <person name="Tristancho-Baro A.I."/>
            <person name="Buenestado-Serrano S."/>
            <person name="Garcia De Viedma D."/>
            <person name="Milagro-Beamonte A."/>
            <person name="Burillo N."/>
            <person name="Sanz S."/>
            <person name="Lopez-Calleja A.I."/>
            <person name="Penas-Utrilla D."/>
            <person name="Guardingo M."/>
            <person name="Garcia M.J."/>
            <person name="Vinuelas-Bayon J."/>
        </authorList>
    </citation>
    <scope>NUCLEOTIDE SEQUENCE [LARGE SCALE GENOMIC DNA]</scope>
    <source>
        <strain evidence="3">HUMS_12744610</strain>
    </source>
</reference>
<sequence length="113" mass="12453">MASDFRRWSSSTSPRTSRPSIPRISGTPSSANTPLRPRIDNYMEEAMFEWMMPGEGELPWCDIVSALPADVVIELEVPQRSLALASVGPAERLAPCVEAARRLLAEAATRRRG</sequence>
<keyword evidence="3" id="KW-1185">Reference proteome</keyword>
<feature type="compositionally biased region" description="Low complexity" evidence="1">
    <location>
        <begin position="9"/>
        <end position="25"/>
    </location>
</feature>
<feature type="region of interest" description="Disordered" evidence="1">
    <location>
        <begin position="1"/>
        <end position="38"/>
    </location>
</feature>